<protein>
    <submittedName>
        <fullName evidence="9">Fatty acid hydroxylase</fullName>
    </submittedName>
</protein>
<reference evidence="10" key="1">
    <citation type="journal article" date="2019" name="Int. J. Syst. Evol. Microbiol.">
        <title>The Global Catalogue of Microorganisms (GCM) 10K type strain sequencing project: providing services to taxonomists for standard genome sequencing and annotation.</title>
        <authorList>
            <consortium name="The Broad Institute Genomics Platform"/>
            <consortium name="The Broad Institute Genome Sequencing Center for Infectious Disease"/>
            <person name="Wu L."/>
            <person name="Ma J."/>
        </authorList>
    </citation>
    <scope>NUCLEOTIDE SEQUENCE [LARGE SCALE GENOMIC DNA]</scope>
    <source>
        <strain evidence="10">CGMCC 1.10106</strain>
    </source>
</reference>
<comment type="subcellular location">
    <subcellularLocation>
        <location evidence="1">Endomembrane system</location>
        <topology evidence="1">Multi-pass membrane protein</topology>
    </subcellularLocation>
</comment>
<evidence type="ECO:0000256" key="3">
    <source>
        <dbReference type="ARBA" id="ARBA00022989"/>
    </source>
</evidence>
<dbReference type="InterPro" id="IPR051689">
    <property type="entry name" value="Sterol_desaturase/TMEM195"/>
</dbReference>
<gene>
    <name evidence="9" type="ORF">GCM10011395_12390</name>
</gene>
<dbReference type="Proteomes" id="UP000618591">
    <property type="component" value="Unassembled WGS sequence"/>
</dbReference>
<organism evidence="9 10">
    <name type="scientific">Sphingomonas psychrolutea</name>
    <dbReference type="NCBI Taxonomy" id="1259676"/>
    <lineage>
        <taxon>Bacteria</taxon>
        <taxon>Pseudomonadati</taxon>
        <taxon>Pseudomonadota</taxon>
        <taxon>Alphaproteobacteria</taxon>
        <taxon>Sphingomonadales</taxon>
        <taxon>Sphingomonadaceae</taxon>
        <taxon>Sphingomonas</taxon>
    </lineage>
</organism>
<dbReference type="InterPro" id="IPR006694">
    <property type="entry name" value="Fatty_acid_hydroxylase"/>
</dbReference>
<evidence type="ECO:0000256" key="1">
    <source>
        <dbReference type="ARBA" id="ARBA00004127"/>
    </source>
</evidence>
<evidence type="ECO:0000256" key="4">
    <source>
        <dbReference type="ARBA" id="ARBA00023002"/>
    </source>
</evidence>
<keyword evidence="10" id="KW-1185">Reference proteome</keyword>
<evidence type="ECO:0000256" key="6">
    <source>
        <dbReference type="ARBA" id="ARBA00023136"/>
    </source>
</evidence>
<feature type="domain" description="Fatty acid hydroxylase" evidence="8">
    <location>
        <begin position="81"/>
        <end position="216"/>
    </location>
</feature>
<keyword evidence="6 7" id="KW-0472">Membrane</keyword>
<evidence type="ECO:0000256" key="2">
    <source>
        <dbReference type="ARBA" id="ARBA00022692"/>
    </source>
</evidence>
<evidence type="ECO:0000259" key="8">
    <source>
        <dbReference type="Pfam" id="PF04116"/>
    </source>
</evidence>
<comment type="caution">
    <text evidence="9">The sequence shown here is derived from an EMBL/GenBank/DDBJ whole genome shotgun (WGS) entry which is preliminary data.</text>
</comment>
<keyword evidence="2 7" id="KW-0812">Transmembrane</keyword>
<feature type="transmembrane region" description="Helical" evidence="7">
    <location>
        <begin position="142"/>
        <end position="165"/>
    </location>
</feature>
<accession>A0ABQ1GH22</accession>
<evidence type="ECO:0000256" key="7">
    <source>
        <dbReference type="SAM" id="Phobius"/>
    </source>
</evidence>
<proteinExistence type="predicted"/>
<feature type="transmembrane region" description="Helical" evidence="7">
    <location>
        <begin position="6"/>
        <end position="27"/>
    </location>
</feature>
<name>A0ABQ1GH22_9SPHN</name>
<keyword evidence="3 7" id="KW-1133">Transmembrane helix</keyword>
<feature type="transmembrane region" description="Helical" evidence="7">
    <location>
        <begin position="39"/>
        <end position="66"/>
    </location>
</feature>
<dbReference type="PANTHER" id="PTHR21624">
    <property type="entry name" value="STEROL DESATURASE-RELATED PROTEIN"/>
    <property type="match status" value="1"/>
</dbReference>
<evidence type="ECO:0000256" key="5">
    <source>
        <dbReference type="ARBA" id="ARBA00023098"/>
    </source>
</evidence>
<dbReference type="RefSeq" id="WP_188445999.1">
    <property type="nucleotide sequence ID" value="NZ_BMDW01000006.1"/>
</dbReference>
<dbReference type="PANTHER" id="PTHR21624:SF1">
    <property type="entry name" value="ALKYLGLYCEROL MONOOXYGENASE"/>
    <property type="match status" value="1"/>
</dbReference>
<keyword evidence="5" id="KW-0443">Lipid metabolism</keyword>
<dbReference type="EMBL" id="BMDW01000006">
    <property type="protein sequence ID" value="GGA43717.1"/>
    <property type="molecule type" value="Genomic_DNA"/>
</dbReference>
<feature type="transmembrane region" description="Helical" evidence="7">
    <location>
        <begin position="78"/>
        <end position="95"/>
    </location>
</feature>
<keyword evidence="4" id="KW-0560">Oxidoreductase</keyword>
<evidence type="ECO:0000313" key="10">
    <source>
        <dbReference type="Proteomes" id="UP000618591"/>
    </source>
</evidence>
<sequence>MVLPDPVPYAVPGFILLVLAEMVVARARDRTRYEPRDTLTSLMLGLGSTVAGALSGAAVFALALWVWQFRAFDIGYQWYWFVIAFVIDDLAYYAFHRSAHRVRWFWASHVIHHSSQHYNLSTALRQTWTGFFSIGFLFRLPLFLIGFPPALVFFVAGINLIYQFWIHTEVIDRMPRWFEAVMNTPSHHRAHHATNPRYLDSNYAGVFIVWDRMFGTFVAERDDDRPRYGIVKNLGSFNLFWAAFHEWIGIARDVWRAPGLRAKLGYVVMPPGWSHDGSRDTSESIKAQWRATWIHRPANAGGSGEIEWTKPISLSSGVDPAERLLPDA</sequence>
<evidence type="ECO:0000313" key="9">
    <source>
        <dbReference type="EMBL" id="GGA43717.1"/>
    </source>
</evidence>
<dbReference type="Pfam" id="PF04116">
    <property type="entry name" value="FA_hydroxylase"/>
    <property type="match status" value="1"/>
</dbReference>